<dbReference type="AlphaFoldDB" id="A0A9J6GSU8"/>
<dbReference type="PANTHER" id="PTHR43385">
    <property type="entry name" value="RIBOFLAVIN TRANSPORTER RIBJ"/>
    <property type="match status" value="1"/>
</dbReference>
<evidence type="ECO:0000256" key="6">
    <source>
        <dbReference type="SAM" id="MobiDB-lite"/>
    </source>
</evidence>
<dbReference type="OrthoDB" id="6508058at2759"/>
<feature type="transmembrane region" description="Helical" evidence="7">
    <location>
        <begin position="50"/>
        <end position="70"/>
    </location>
</feature>
<reference evidence="8 9" key="1">
    <citation type="journal article" date="2020" name="Cell">
        <title>Large-Scale Comparative Analyses of Tick Genomes Elucidate Their Genetic Diversity and Vector Capacities.</title>
        <authorList>
            <consortium name="Tick Genome and Microbiome Consortium (TIGMIC)"/>
            <person name="Jia N."/>
            <person name="Wang J."/>
            <person name="Shi W."/>
            <person name="Du L."/>
            <person name="Sun Y."/>
            <person name="Zhan W."/>
            <person name="Jiang J.F."/>
            <person name="Wang Q."/>
            <person name="Zhang B."/>
            <person name="Ji P."/>
            <person name="Bell-Sakyi L."/>
            <person name="Cui X.M."/>
            <person name="Yuan T.T."/>
            <person name="Jiang B.G."/>
            <person name="Yang W.F."/>
            <person name="Lam T.T."/>
            <person name="Chang Q.C."/>
            <person name="Ding S.J."/>
            <person name="Wang X.J."/>
            <person name="Zhu J.G."/>
            <person name="Ruan X.D."/>
            <person name="Zhao L."/>
            <person name="Wei J.T."/>
            <person name="Ye R.Z."/>
            <person name="Que T.C."/>
            <person name="Du C.H."/>
            <person name="Zhou Y.H."/>
            <person name="Cheng J.X."/>
            <person name="Dai P.F."/>
            <person name="Guo W.B."/>
            <person name="Han X.H."/>
            <person name="Huang E.J."/>
            <person name="Li L.F."/>
            <person name="Wei W."/>
            <person name="Gao Y.C."/>
            <person name="Liu J.Z."/>
            <person name="Shao H.Z."/>
            <person name="Wang X."/>
            <person name="Wang C.C."/>
            <person name="Yang T.C."/>
            <person name="Huo Q.B."/>
            <person name="Li W."/>
            <person name="Chen H.Y."/>
            <person name="Chen S.E."/>
            <person name="Zhou L.G."/>
            <person name="Ni X.B."/>
            <person name="Tian J.H."/>
            <person name="Sheng Y."/>
            <person name="Liu T."/>
            <person name="Pan Y.S."/>
            <person name="Xia L.Y."/>
            <person name="Li J."/>
            <person name="Zhao F."/>
            <person name="Cao W.C."/>
        </authorList>
    </citation>
    <scope>NUCLEOTIDE SEQUENCE [LARGE SCALE GENOMIC DNA]</scope>
    <source>
        <strain evidence="8">HaeL-2018</strain>
    </source>
</reference>
<dbReference type="Gene3D" id="1.20.1250.20">
    <property type="entry name" value="MFS general substrate transporter like domains"/>
    <property type="match status" value="1"/>
</dbReference>
<keyword evidence="5 7" id="KW-0472">Membrane</keyword>
<protein>
    <recommendedName>
        <fullName evidence="10">Monocarboxylate transporter</fullName>
    </recommendedName>
</protein>
<feature type="transmembrane region" description="Helical" evidence="7">
    <location>
        <begin position="16"/>
        <end position="38"/>
    </location>
</feature>
<dbReference type="Proteomes" id="UP000821853">
    <property type="component" value="Unassembled WGS sequence"/>
</dbReference>
<dbReference type="OMA" id="SGACILQ"/>
<dbReference type="InterPro" id="IPR036259">
    <property type="entry name" value="MFS_trans_sf"/>
</dbReference>
<keyword evidence="2" id="KW-0813">Transport</keyword>
<evidence type="ECO:0000256" key="3">
    <source>
        <dbReference type="ARBA" id="ARBA00022692"/>
    </source>
</evidence>
<dbReference type="GO" id="GO:0022857">
    <property type="term" value="F:transmembrane transporter activity"/>
    <property type="evidence" value="ECO:0007669"/>
    <property type="project" value="InterPro"/>
</dbReference>
<organism evidence="8 9">
    <name type="scientific">Haemaphysalis longicornis</name>
    <name type="common">Bush tick</name>
    <dbReference type="NCBI Taxonomy" id="44386"/>
    <lineage>
        <taxon>Eukaryota</taxon>
        <taxon>Metazoa</taxon>
        <taxon>Ecdysozoa</taxon>
        <taxon>Arthropoda</taxon>
        <taxon>Chelicerata</taxon>
        <taxon>Arachnida</taxon>
        <taxon>Acari</taxon>
        <taxon>Parasitiformes</taxon>
        <taxon>Ixodida</taxon>
        <taxon>Ixodoidea</taxon>
        <taxon>Ixodidae</taxon>
        <taxon>Haemaphysalinae</taxon>
        <taxon>Haemaphysalis</taxon>
    </lineage>
</organism>
<evidence type="ECO:0000256" key="1">
    <source>
        <dbReference type="ARBA" id="ARBA00004141"/>
    </source>
</evidence>
<evidence type="ECO:0000256" key="2">
    <source>
        <dbReference type="ARBA" id="ARBA00022448"/>
    </source>
</evidence>
<keyword evidence="3 7" id="KW-0812">Transmembrane</keyword>
<dbReference type="SUPFAM" id="SSF103473">
    <property type="entry name" value="MFS general substrate transporter"/>
    <property type="match status" value="1"/>
</dbReference>
<feature type="transmembrane region" description="Helical" evidence="7">
    <location>
        <begin position="82"/>
        <end position="101"/>
    </location>
</feature>
<feature type="transmembrane region" description="Helical" evidence="7">
    <location>
        <begin position="107"/>
        <end position="126"/>
    </location>
</feature>
<evidence type="ECO:0000256" key="5">
    <source>
        <dbReference type="ARBA" id="ARBA00023136"/>
    </source>
</evidence>
<keyword evidence="9" id="KW-1185">Reference proteome</keyword>
<keyword evidence="4 7" id="KW-1133">Transmembrane helix</keyword>
<comment type="caution">
    <text evidence="8">The sequence shown here is derived from an EMBL/GenBank/DDBJ whole genome shotgun (WGS) entry which is preliminary data.</text>
</comment>
<dbReference type="Pfam" id="PF07690">
    <property type="entry name" value="MFS_1"/>
    <property type="match status" value="1"/>
</dbReference>
<gene>
    <name evidence="8" type="ORF">HPB48_023111</name>
</gene>
<evidence type="ECO:0000256" key="7">
    <source>
        <dbReference type="SAM" id="Phobius"/>
    </source>
</evidence>
<dbReference type="InterPro" id="IPR011701">
    <property type="entry name" value="MFS"/>
</dbReference>
<accession>A0A9J6GSU8</accession>
<proteinExistence type="predicted"/>
<dbReference type="EMBL" id="JABSTR010000008">
    <property type="protein sequence ID" value="KAH9377889.1"/>
    <property type="molecule type" value="Genomic_DNA"/>
</dbReference>
<evidence type="ECO:0000313" key="9">
    <source>
        <dbReference type="Proteomes" id="UP000821853"/>
    </source>
</evidence>
<feature type="compositionally biased region" description="Polar residues" evidence="6">
    <location>
        <begin position="156"/>
        <end position="167"/>
    </location>
</feature>
<dbReference type="InterPro" id="IPR052983">
    <property type="entry name" value="MFS_Riboflavin_Transporter"/>
</dbReference>
<dbReference type="PANTHER" id="PTHR43385:SF1">
    <property type="entry name" value="RIBOFLAVIN TRANSPORTER RIBJ"/>
    <property type="match status" value="1"/>
</dbReference>
<feature type="region of interest" description="Disordered" evidence="6">
    <location>
        <begin position="142"/>
        <end position="179"/>
    </location>
</feature>
<feature type="transmembrane region" description="Helical" evidence="7">
    <location>
        <begin position="291"/>
        <end position="309"/>
    </location>
</feature>
<evidence type="ECO:0000313" key="8">
    <source>
        <dbReference type="EMBL" id="KAH9377889.1"/>
    </source>
</evidence>
<sequence length="368" mass="39407">MCREGRFGQALIQTKVSVFWLTMLSVATVCAGIVGGAYCPNMVCMSVAIGGVYGYGATLTSFGLYTMLYFEKYKATATGLNFAALAVAGLGTPAFMPLLVYRYGLQGALLLSGAITMQAVPLVMLIKQPHPFRFWCHLEGTVPESSSTRNPKELQPMSSTERPQSQHLPAPHAVSPERQPRPAAGVVGISWKSVAELLVIPEFYVLIIVYLVNGWVTTSQGTTVVDYGRDKGASLESANYLQTYAAVGEILGRTVVPFLSDKVPFGHSLFVAAGLSLSSLALFGMTFIESFACFATLNAVFGVCQGYVMSARPILITNYLGLHRIPVFAGFVGLSLLPISFGNPAIVGEQSFPSHCPAPLRTANVDHS</sequence>
<dbReference type="VEuPathDB" id="VectorBase:HLOH_050710"/>
<dbReference type="GO" id="GO:0016020">
    <property type="term" value="C:membrane"/>
    <property type="evidence" value="ECO:0007669"/>
    <property type="project" value="UniProtKB-SubCell"/>
</dbReference>
<comment type="subcellular location">
    <subcellularLocation>
        <location evidence="1">Membrane</location>
        <topology evidence="1">Multi-pass membrane protein</topology>
    </subcellularLocation>
</comment>
<name>A0A9J6GSU8_HAELO</name>
<feature type="transmembrane region" description="Helical" evidence="7">
    <location>
        <begin position="321"/>
        <end position="341"/>
    </location>
</feature>
<evidence type="ECO:0008006" key="10">
    <source>
        <dbReference type="Google" id="ProtNLM"/>
    </source>
</evidence>
<feature type="transmembrane region" description="Helical" evidence="7">
    <location>
        <begin position="197"/>
        <end position="216"/>
    </location>
</feature>
<evidence type="ECO:0000256" key="4">
    <source>
        <dbReference type="ARBA" id="ARBA00022989"/>
    </source>
</evidence>